<feature type="compositionally biased region" description="Basic and acidic residues" evidence="1">
    <location>
        <begin position="202"/>
        <end position="211"/>
    </location>
</feature>
<dbReference type="Proteomes" id="UP000799439">
    <property type="component" value="Unassembled WGS sequence"/>
</dbReference>
<organism evidence="2 3">
    <name type="scientific">Myriangium duriaei CBS 260.36</name>
    <dbReference type="NCBI Taxonomy" id="1168546"/>
    <lineage>
        <taxon>Eukaryota</taxon>
        <taxon>Fungi</taxon>
        <taxon>Dikarya</taxon>
        <taxon>Ascomycota</taxon>
        <taxon>Pezizomycotina</taxon>
        <taxon>Dothideomycetes</taxon>
        <taxon>Dothideomycetidae</taxon>
        <taxon>Myriangiales</taxon>
        <taxon>Myriangiaceae</taxon>
        <taxon>Myriangium</taxon>
    </lineage>
</organism>
<feature type="compositionally biased region" description="Polar residues" evidence="1">
    <location>
        <begin position="90"/>
        <end position="100"/>
    </location>
</feature>
<evidence type="ECO:0000313" key="2">
    <source>
        <dbReference type="EMBL" id="KAF2156588.1"/>
    </source>
</evidence>
<proteinExistence type="predicted"/>
<keyword evidence="3" id="KW-1185">Reference proteome</keyword>
<evidence type="ECO:0000313" key="3">
    <source>
        <dbReference type="Proteomes" id="UP000799439"/>
    </source>
</evidence>
<evidence type="ECO:0000256" key="1">
    <source>
        <dbReference type="SAM" id="MobiDB-lite"/>
    </source>
</evidence>
<comment type="caution">
    <text evidence="2">The sequence shown here is derived from an EMBL/GenBank/DDBJ whole genome shotgun (WGS) entry which is preliminary data.</text>
</comment>
<feature type="compositionally biased region" description="Basic and acidic residues" evidence="1">
    <location>
        <begin position="140"/>
        <end position="149"/>
    </location>
</feature>
<feature type="compositionally biased region" description="Basic and acidic residues" evidence="1">
    <location>
        <begin position="291"/>
        <end position="303"/>
    </location>
</feature>
<feature type="region of interest" description="Disordered" evidence="1">
    <location>
        <begin position="90"/>
        <end position="305"/>
    </location>
</feature>
<reference evidence="2" key="1">
    <citation type="journal article" date="2020" name="Stud. Mycol.">
        <title>101 Dothideomycetes genomes: a test case for predicting lifestyles and emergence of pathogens.</title>
        <authorList>
            <person name="Haridas S."/>
            <person name="Albert R."/>
            <person name="Binder M."/>
            <person name="Bloem J."/>
            <person name="Labutti K."/>
            <person name="Salamov A."/>
            <person name="Andreopoulos B."/>
            <person name="Baker S."/>
            <person name="Barry K."/>
            <person name="Bills G."/>
            <person name="Bluhm B."/>
            <person name="Cannon C."/>
            <person name="Castanera R."/>
            <person name="Culley D."/>
            <person name="Daum C."/>
            <person name="Ezra D."/>
            <person name="Gonzalez J."/>
            <person name="Henrissat B."/>
            <person name="Kuo A."/>
            <person name="Liang C."/>
            <person name="Lipzen A."/>
            <person name="Lutzoni F."/>
            <person name="Magnuson J."/>
            <person name="Mondo S."/>
            <person name="Nolan M."/>
            <person name="Ohm R."/>
            <person name="Pangilinan J."/>
            <person name="Park H.-J."/>
            <person name="Ramirez L."/>
            <person name="Alfaro M."/>
            <person name="Sun H."/>
            <person name="Tritt A."/>
            <person name="Yoshinaga Y."/>
            <person name="Zwiers L.-H."/>
            <person name="Turgeon B."/>
            <person name="Goodwin S."/>
            <person name="Spatafora J."/>
            <person name="Crous P."/>
            <person name="Grigoriev I."/>
        </authorList>
    </citation>
    <scope>NUCLEOTIDE SEQUENCE</scope>
    <source>
        <strain evidence="2">CBS 260.36</strain>
    </source>
</reference>
<sequence>MDGKQQPAAKSPLDQLQAALNTVLEHTGHVFVEANRGGDKDRAAAAAAKLRAVIPNANDTFHNALDELEAQLATARWVLTRDLAALRQKQAATTSPTTNGAKPHDIGMNDVDMSDAPPLPTTEIAEPETDNIPKVNGDTSKADESKPEPPKVNPDLSIDTSAKPDETNQPEPNTAMSVMDFDSLFNDPASATGSNSVFGTPKADDAIKEESQQPVAERAPQPTTADRNEGMSSLLAGLESYANAAGDGAIDLSTPVPSPPETKPSEIKTDQPQPQPEQQQQQQQQQQPEQAENKDDDTKRDTTFDDLVNFADFDFSSFGDGTGFDDGGGTTFDENFFNIE</sequence>
<dbReference type="OrthoDB" id="5409998at2759"/>
<dbReference type="AlphaFoldDB" id="A0A9P4JCP4"/>
<feature type="compositionally biased region" description="Low complexity" evidence="1">
    <location>
        <begin position="276"/>
        <end position="290"/>
    </location>
</feature>
<accession>A0A9P4JCP4</accession>
<protein>
    <submittedName>
        <fullName evidence="2">Uncharacterized protein</fullName>
    </submittedName>
</protein>
<name>A0A9P4JCP4_9PEZI</name>
<gene>
    <name evidence="2" type="ORF">K461DRAFT_288994</name>
</gene>
<feature type="compositionally biased region" description="Polar residues" evidence="1">
    <location>
        <begin position="189"/>
        <end position="198"/>
    </location>
</feature>
<dbReference type="EMBL" id="ML996081">
    <property type="protein sequence ID" value="KAF2156588.1"/>
    <property type="molecule type" value="Genomic_DNA"/>
</dbReference>
<feature type="compositionally biased region" description="Polar residues" evidence="1">
    <location>
        <begin position="167"/>
        <end position="176"/>
    </location>
</feature>